<dbReference type="InterPro" id="IPR002557">
    <property type="entry name" value="Chitin-bd_dom"/>
</dbReference>
<keyword evidence="1" id="KW-0732">Signal</keyword>
<feature type="signal peptide" evidence="1">
    <location>
        <begin position="1"/>
        <end position="30"/>
    </location>
</feature>
<evidence type="ECO:0000259" key="2">
    <source>
        <dbReference type="PROSITE" id="PS50940"/>
    </source>
</evidence>
<keyword evidence="4" id="KW-1185">Reference proteome</keyword>
<dbReference type="AlphaFoldDB" id="A0A226D2I1"/>
<dbReference type="GO" id="GO:0005576">
    <property type="term" value="C:extracellular region"/>
    <property type="evidence" value="ECO:0007669"/>
    <property type="project" value="InterPro"/>
</dbReference>
<dbReference type="EMBL" id="LNIX01000042">
    <property type="protein sequence ID" value="OXA38927.1"/>
    <property type="molecule type" value="Genomic_DNA"/>
</dbReference>
<proteinExistence type="predicted"/>
<organism evidence="3 4">
    <name type="scientific">Folsomia candida</name>
    <name type="common">Springtail</name>
    <dbReference type="NCBI Taxonomy" id="158441"/>
    <lineage>
        <taxon>Eukaryota</taxon>
        <taxon>Metazoa</taxon>
        <taxon>Ecdysozoa</taxon>
        <taxon>Arthropoda</taxon>
        <taxon>Hexapoda</taxon>
        <taxon>Collembola</taxon>
        <taxon>Entomobryomorpha</taxon>
        <taxon>Isotomoidea</taxon>
        <taxon>Isotomidae</taxon>
        <taxon>Proisotominae</taxon>
        <taxon>Folsomia</taxon>
    </lineage>
</organism>
<evidence type="ECO:0000313" key="4">
    <source>
        <dbReference type="Proteomes" id="UP000198287"/>
    </source>
</evidence>
<dbReference type="Proteomes" id="UP000198287">
    <property type="component" value="Unassembled WGS sequence"/>
</dbReference>
<feature type="chain" id="PRO_5013008309" description="Chitin-binding type-2 domain-containing protein" evidence="1">
    <location>
        <begin position="31"/>
        <end position="679"/>
    </location>
</feature>
<evidence type="ECO:0000256" key="1">
    <source>
        <dbReference type="SAM" id="SignalP"/>
    </source>
</evidence>
<dbReference type="GO" id="GO:0008061">
    <property type="term" value="F:chitin binding"/>
    <property type="evidence" value="ECO:0007669"/>
    <property type="project" value="InterPro"/>
</dbReference>
<dbReference type="SMART" id="SM00494">
    <property type="entry name" value="ChtBD2"/>
    <property type="match status" value="2"/>
</dbReference>
<feature type="domain" description="Chitin-binding type-2" evidence="2">
    <location>
        <begin position="414"/>
        <end position="483"/>
    </location>
</feature>
<comment type="caution">
    <text evidence="3">The sequence shown here is derived from an EMBL/GenBank/DDBJ whole genome shotgun (WGS) entry which is preliminary data.</text>
</comment>
<evidence type="ECO:0000313" key="3">
    <source>
        <dbReference type="EMBL" id="OXA38927.1"/>
    </source>
</evidence>
<protein>
    <recommendedName>
        <fullName evidence="2">Chitin-binding type-2 domain-containing protein</fullName>
    </recommendedName>
</protein>
<dbReference type="PROSITE" id="PS50940">
    <property type="entry name" value="CHIT_BIND_II"/>
    <property type="match status" value="1"/>
</dbReference>
<sequence length="679" mass="76021">MMTAGSEPRPLLIVAHCLLLVTLGARVVSSAEEVAPTLRRTFSDEELVNFCSTRHTGAQAVKPHGYIHPIYCSRFIMCAKLKSAEGKDQISAEEKICPRCPESVTKLANDPNQPSKNRSSAVCKFGHLHFDEESQTCRPQKRQCIQNELPSNNVWGRKDLSSVCVDVPIGSTQTFADPYHCGKYVTCHRDKDYFRDLWISAEACPSCESTTPGCPDGYMHYNPNGTDGPHSLCHLTNVLPPETPPCNPDTRKTHPISGGGPEVLSSTTPPILDVLDNIPKSYEVSAAKTFCIEKEQVTKRYAVPDKCNSYFFCYADLYDRDGDMRPLNKVHHFQFNCDTCSEIHSESGDCNATTGGETNFLQFDFEQQTCVVPTNGTCLHDGTFKVNEAEVQAEKVEVAKHSWKVPMLSQEEVNAFCKEKGSVAGNFKHPKDTTCARYVECWETMGCHHSYKGNKTACPAGHLYFDPSSGTCQPGKNDAACNPEVPEPTVLPDLTTPSSMQYAPEDKADIPLEEISDEPVHPDLMASKECNLKNYVQRGYCKNYFTCDRKTRMEKQHTCSGRLYWNPDVGTVHGGVCDFLRNIDNFTLYQYKKDPGCPLNLAYFRVDEKECSNVYFYHHPTRTEGKEVKLTCPEDLLWSKEVQTCVKCHQIMKTDGVTPCCEGGQAEAEDADSRRKRKR</sequence>
<reference evidence="3 4" key="1">
    <citation type="submission" date="2015-12" db="EMBL/GenBank/DDBJ databases">
        <title>The genome of Folsomia candida.</title>
        <authorList>
            <person name="Faddeeva A."/>
            <person name="Derks M.F."/>
            <person name="Anvar Y."/>
            <person name="Smit S."/>
            <person name="Van Straalen N."/>
            <person name="Roelofs D."/>
        </authorList>
    </citation>
    <scope>NUCLEOTIDE SEQUENCE [LARGE SCALE GENOMIC DNA]</scope>
    <source>
        <strain evidence="3 4">VU population</strain>
        <tissue evidence="3">Whole body</tissue>
    </source>
</reference>
<gene>
    <name evidence="3" type="ORF">Fcan01_26240</name>
</gene>
<name>A0A226D2I1_FOLCA</name>
<accession>A0A226D2I1</accession>